<keyword evidence="1" id="KW-1133">Transmembrane helix</keyword>
<dbReference type="AlphaFoldDB" id="A0A2T2WJD4"/>
<gene>
    <name evidence="2" type="ORF">C7B47_16720</name>
</gene>
<keyword evidence="1" id="KW-0472">Membrane</keyword>
<evidence type="ECO:0000313" key="3">
    <source>
        <dbReference type="Proteomes" id="UP000242705"/>
    </source>
</evidence>
<accession>A0A2T2WJD4</accession>
<comment type="caution">
    <text evidence="2">The sequence shown here is derived from an EMBL/GenBank/DDBJ whole genome shotgun (WGS) entry which is preliminary data.</text>
</comment>
<dbReference type="Proteomes" id="UP000242705">
    <property type="component" value="Unassembled WGS sequence"/>
</dbReference>
<organism evidence="2 3">
    <name type="scientific">Sulfobacillus thermosulfidooxidans</name>
    <dbReference type="NCBI Taxonomy" id="28034"/>
    <lineage>
        <taxon>Bacteria</taxon>
        <taxon>Bacillati</taxon>
        <taxon>Bacillota</taxon>
        <taxon>Clostridia</taxon>
        <taxon>Eubacteriales</taxon>
        <taxon>Clostridiales Family XVII. Incertae Sedis</taxon>
        <taxon>Sulfobacillus</taxon>
    </lineage>
</organism>
<evidence type="ECO:0000256" key="1">
    <source>
        <dbReference type="SAM" id="Phobius"/>
    </source>
</evidence>
<feature type="transmembrane region" description="Helical" evidence="1">
    <location>
        <begin position="6"/>
        <end position="24"/>
    </location>
</feature>
<protein>
    <submittedName>
        <fullName evidence="2">Uncharacterized protein</fullName>
    </submittedName>
</protein>
<sequence length="278" mass="31012">MINVISIIVSLLVIVFLWFLKRFIEEKASMFATRDQADQIMAKQNASAKELEVIKAKLQITSEASGRRGAEKEKRILEFIDHMVTLIHISAIETLPILTAESTRDLEKQAQEMGSSVSLLIREYVRMAVYLNESDGAIVSQAGKCVELSKKLATAFYKVFSSLVGPSAHLRHMKAWSEELRKDLLAKLDNLPGDEMNAENWAEILPHDTALRNALAAHDKALTDYRDTVLRGFREEIEPVLIEVAGAVATLVHLLQPILGVPLANLSTLLNLEDERPS</sequence>
<reference evidence="2 3" key="1">
    <citation type="journal article" date="2014" name="BMC Genomics">
        <title>Comparison of environmental and isolate Sulfobacillus genomes reveals diverse carbon, sulfur, nitrogen, and hydrogen metabolisms.</title>
        <authorList>
            <person name="Justice N.B."/>
            <person name="Norman A."/>
            <person name="Brown C.T."/>
            <person name="Singh A."/>
            <person name="Thomas B.C."/>
            <person name="Banfield J.F."/>
        </authorList>
    </citation>
    <scope>NUCLEOTIDE SEQUENCE [LARGE SCALE GENOMIC DNA]</scope>
    <source>
        <strain evidence="2">AMDSBA5</strain>
    </source>
</reference>
<name>A0A2T2WJD4_SULTH</name>
<dbReference type="EMBL" id="PXYX01000088">
    <property type="protein sequence ID" value="PSR22342.1"/>
    <property type="molecule type" value="Genomic_DNA"/>
</dbReference>
<evidence type="ECO:0000313" key="2">
    <source>
        <dbReference type="EMBL" id="PSR22342.1"/>
    </source>
</evidence>
<keyword evidence="1" id="KW-0812">Transmembrane</keyword>
<proteinExistence type="predicted"/>